<proteinExistence type="predicted"/>
<dbReference type="GeneID" id="301039399"/>
<sequence length="151" mass="17284">MAIKFEPRVGQILECNYGEYRIGRSAADPPCLYDFRLKPEMVKNRLVVVLNGKIDSNACIVVPLSSTRDAGKLSRGWHVEIPAHLIEELPYFKQRIRWAKSDLVAQVSRERLFKPRQIGRGHLDLILTREVVEHLQRAVIKVMNAASLLKI</sequence>
<reference evidence="1 2" key="1">
    <citation type="journal article" date="2020" name="Front. Microbiol.">
        <title>Toward Biorecycling: Isolation of a Soil Bacterium That Grows on a Polyurethane Oligomer and Monomer.</title>
        <authorList>
            <person name="Espinosa M.J.C."/>
            <person name="Blanco A.C."/>
            <person name="Schmidgall T."/>
            <person name="Atanasoff-Kardjalieff A.K."/>
            <person name="Kappelmeyer U."/>
            <person name="Tischler D."/>
            <person name="Pieper D.H."/>
            <person name="Heipieper H.J."/>
            <person name="Eberlein C."/>
        </authorList>
    </citation>
    <scope>NUCLEOTIDE SEQUENCE [LARGE SCALE GENOMIC DNA]</scope>
    <source>
        <strain evidence="1 2">TDA1</strain>
    </source>
</reference>
<keyword evidence="2" id="KW-1185">Reference proteome</keyword>
<dbReference type="InterPro" id="IPR011067">
    <property type="entry name" value="Plasmid_toxin/cell-grow_inhib"/>
</dbReference>
<organism evidence="1 2">
    <name type="scientific">Pseudomonas capeferrum</name>
    <dbReference type="NCBI Taxonomy" id="1495066"/>
    <lineage>
        <taxon>Bacteria</taxon>
        <taxon>Pseudomonadati</taxon>
        <taxon>Pseudomonadota</taxon>
        <taxon>Gammaproteobacteria</taxon>
        <taxon>Pseudomonadales</taxon>
        <taxon>Pseudomonadaceae</taxon>
        <taxon>Pseudomonas</taxon>
    </lineage>
</organism>
<protein>
    <submittedName>
        <fullName evidence="1">Type II toxin-antitoxin system PemK/MazF family toxin</fullName>
    </submittedName>
</protein>
<dbReference type="Proteomes" id="UP001214301">
    <property type="component" value="Chromosome"/>
</dbReference>
<evidence type="ECO:0000313" key="1">
    <source>
        <dbReference type="EMBL" id="WCI00515.1"/>
    </source>
</evidence>
<dbReference type="Gene3D" id="2.30.30.110">
    <property type="match status" value="1"/>
</dbReference>
<dbReference type="EMBL" id="CP116669">
    <property type="protein sequence ID" value="WCI00515.1"/>
    <property type="molecule type" value="Genomic_DNA"/>
</dbReference>
<dbReference type="Pfam" id="PF02452">
    <property type="entry name" value="PemK_toxin"/>
    <property type="match status" value="1"/>
</dbReference>
<accession>A0ABY7R9T3</accession>
<dbReference type="InterPro" id="IPR003477">
    <property type="entry name" value="PemK-like"/>
</dbReference>
<dbReference type="RefSeq" id="WP_077068776.1">
    <property type="nucleotide sequence ID" value="NZ_CP116669.1"/>
</dbReference>
<name>A0ABY7R9T3_9PSED</name>
<evidence type="ECO:0000313" key="2">
    <source>
        <dbReference type="Proteomes" id="UP001214301"/>
    </source>
</evidence>
<gene>
    <name evidence="1" type="ORF">PMC74_01030</name>
</gene>